<reference evidence="7 8" key="1">
    <citation type="submission" date="2016-10" db="EMBL/GenBank/DDBJ databases">
        <authorList>
            <person name="de Groot N.N."/>
        </authorList>
    </citation>
    <scope>NUCLEOTIDE SEQUENCE [LARGE SCALE GENOMIC DNA]</scope>
    <source>
        <strain evidence="7 8">CPCC 202808</strain>
    </source>
</reference>
<keyword evidence="4 5" id="KW-0472">Membrane</keyword>
<comment type="subcellular location">
    <subcellularLocation>
        <location evidence="1">Membrane</location>
        <topology evidence="1">Multi-pass membrane protein</topology>
    </subcellularLocation>
</comment>
<feature type="transmembrane region" description="Helical" evidence="5">
    <location>
        <begin position="94"/>
        <end position="113"/>
    </location>
</feature>
<evidence type="ECO:0000256" key="5">
    <source>
        <dbReference type="SAM" id="Phobius"/>
    </source>
</evidence>
<dbReference type="GO" id="GO:0016020">
    <property type="term" value="C:membrane"/>
    <property type="evidence" value="ECO:0007669"/>
    <property type="project" value="UniProtKB-SubCell"/>
</dbReference>
<dbReference type="RefSeq" id="WP_175542651.1">
    <property type="nucleotide sequence ID" value="NZ_FOOI01000012.1"/>
</dbReference>
<organism evidence="7 8">
    <name type="scientific">Actinopolymorpha cephalotaxi</name>
    <dbReference type="NCBI Taxonomy" id="504797"/>
    <lineage>
        <taxon>Bacteria</taxon>
        <taxon>Bacillati</taxon>
        <taxon>Actinomycetota</taxon>
        <taxon>Actinomycetes</taxon>
        <taxon>Propionibacteriales</taxon>
        <taxon>Actinopolymorphaceae</taxon>
        <taxon>Actinopolymorpha</taxon>
    </lineage>
</organism>
<evidence type="ECO:0000313" key="7">
    <source>
        <dbReference type="EMBL" id="SFH11515.1"/>
    </source>
</evidence>
<evidence type="ECO:0000313" key="6">
    <source>
        <dbReference type="EMBL" id="NYH86199.1"/>
    </source>
</evidence>
<accession>A0A1I2XDH4</accession>
<dbReference type="STRING" id="504797.SAMN05421678_112134"/>
<dbReference type="AlphaFoldDB" id="A0A1I2XDH4"/>
<name>A0A1I2XDH4_9ACTN</name>
<keyword evidence="3 5" id="KW-1133">Transmembrane helix</keyword>
<sequence>MPALVRHTRPHEFAPAREGWDRNRIRTVLYWATTLVILVELASGSVWNLVPIDWITAQLDHLGYPSYFAGILGVWQVAAAAAIIAPRFALTKEWAYAGCCFLWSGAVWSHLIAGDSPSLWGVPLVFGVCAVASWVLRPTDRRLPVTLLHRHRGSVGDERAQGSRSRAFGAGHRAWAVAAGLLVAAYAFSLLTLPVIEPVMHERAVELGWLDP</sequence>
<dbReference type="EMBL" id="FOOI01000012">
    <property type="protein sequence ID" value="SFH11515.1"/>
    <property type="molecule type" value="Genomic_DNA"/>
</dbReference>
<feature type="transmembrane region" description="Helical" evidence="5">
    <location>
        <begin position="67"/>
        <end position="85"/>
    </location>
</feature>
<evidence type="ECO:0000256" key="3">
    <source>
        <dbReference type="ARBA" id="ARBA00022989"/>
    </source>
</evidence>
<proteinExistence type="predicted"/>
<dbReference type="EMBL" id="JACBZA010000001">
    <property type="protein sequence ID" value="NYH86199.1"/>
    <property type="molecule type" value="Genomic_DNA"/>
</dbReference>
<feature type="transmembrane region" description="Helical" evidence="5">
    <location>
        <begin position="174"/>
        <end position="196"/>
    </location>
</feature>
<feature type="transmembrane region" description="Helical" evidence="5">
    <location>
        <begin position="28"/>
        <end position="47"/>
    </location>
</feature>
<evidence type="ECO:0000313" key="8">
    <source>
        <dbReference type="Proteomes" id="UP000199052"/>
    </source>
</evidence>
<evidence type="ECO:0000256" key="4">
    <source>
        <dbReference type="ARBA" id="ARBA00023136"/>
    </source>
</evidence>
<gene>
    <name evidence="6" type="ORF">FHR37_005050</name>
    <name evidence="7" type="ORF">SAMN05421678_112134</name>
</gene>
<dbReference type="Proteomes" id="UP000199052">
    <property type="component" value="Unassembled WGS sequence"/>
</dbReference>
<feature type="transmembrane region" description="Helical" evidence="5">
    <location>
        <begin position="119"/>
        <end position="136"/>
    </location>
</feature>
<dbReference type="Proteomes" id="UP000533017">
    <property type="component" value="Unassembled WGS sequence"/>
</dbReference>
<keyword evidence="9" id="KW-1185">Reference proteome</keyword>
<keyword evidence="2 5" id="KW-0812">Transmembrane</keyword>
<evidence type="ECO:0000256" key="1">
    <source>
        <dbReference type="ARBA" id="ARBA00004141"/>
    </source>
</evidence>
<reference evidence="6 9" key="2">
    <citation type="submission" date="2020-07" db="EMBL/GenBank/DDBJ databases">
        <title>Sequencing the genomes of 1000 actinobacteria strains.</title>
        <authorList>
            <person name="Klenk H.-P."/>
        </authorList>
    </citation>
    <scope>NUCLEOTIDE SEQUENCE [LARGE SCALE GENOMIC DNA]</scope>
    <source>
        <strain evidence="6 9">DSM 45117</strain>
    </source>
</reference>
<evidence type="ECO:0000256" key="2">
    <source>
        <dbReference type="ARBA" id="ARBA00022692"/>
    </source>
</evidence>
<evidence type="ECO:0000313" key="9">
    <source>
        <dbReference type="Proteomes" id="UP000533017"/>
    </source>
</evidence>
<dbReference type="Pfam" id="PF13564">
    <property type="entry name" value="DoxX_2"/>
    <property type="match status" value="1"/>
</dbReference>
<protein>
    <submittedName>
        <fullName evidence="7">DoxX-like family protein</fullName>
    </submittedName>
    <submittedName>
        <fullName evidence="6">Magnesium-transporting ATPase (P-type)</fullName>
    </submittedName>
</protein>
<dbReference type="InterPro" id="IPR032808">
    <property type="entry name" value="DoxX"/>
</dbReference>